<accession>A0A5B7ID08</accession>
<evidence type="ECO:0000313" key="3">
    <source>
        <dbReference type="Proteomes" id="UP000324222"/>
    </source>
</evidence>
<reference evidence="2 3" key="1">
    <citation type="submission" date="2019-05" db="EMBL/GenBank/DDBJ databases">
        <title>Another draft genome of Portunus trituberculatus and its Hox gene families provides insights of decapod evolution.</title>
        <authorList>
            <person name="Jeong J.-H."/>
            <person name="Song I."/>
            <person name="Kim S."/>
            <person name="Choi T."/>
            <person name="Kim D."/>
            <person name="Ryu S."/>
            <person name="Kim W."/>
        </authorList>
    </citation>
    <scope>NUCLEOTIDE SEQUENCE [LARGE SCALE GENOMIC DNA]</scope>
    <source>
        <tissue evidence="2">Muscle</tissue>
    </source>
</reference>
<dbReference type="Proteomes" id="UP000324222">
    <property type="component" value="Unassembled WGS sequence"/>
</dbReference>
<dbReference type="AlphaFoldDB" id="A0A5B7ID08"/>
<protein>
    <submittedName>
        <fullName evidence="2">Uncharacterized protein</fullName>
    </submittedName>
</protein>
<organism evidence="2 3">
    <name type="scientific">Portunus trituberculatus</name>
    <name type="common">Swimming crab</name>
    <name type="synonym">Neptunus trituberculatus</name>
    <dbReference type="NCBI Taxonomy" id="210409"/>
    <lineage>
        <taxon>Eukaryota</taxon>
        <taxon>Metazoa</taxon>
        <taxon>Ecdysozoa</taxon>
        <taxon>Arthropoda</taxon>
        <taxon>Crustacea</taxon>
        <taxon>Multicrustacea</taxon>
        <taxon>Malacostraca</taxon>
        <taxon>Eumalacostraca</taxon>
        <taxon>Eucarida</taxon>
        <taxon>Decapoda</taxon>
        <taxon>Pleocyemata</taxon>
        <taxon>Brachyura</taxon>
        <taxon>Eubrachyura</taxon>
        <taxon>Portunoidea</taxon>
        <taxon>Portunidae</taxon>
        <taxon>Portuninae</taxon>
        <taxon>Portunus</taxon>
    </lineage>
</organism>
<dbReference type="EMBL" id="VSRR010052927">
    <property type="protein sequence ID" value="MPC80075.1"/>
    <property type="molecule type" value="Genomic_DNA"/>
</dbReference>
<sequence length="92" mass="9465">MSWRRGPAPPTILFPTPVYPAPLPRPLTLHPPCKPGGNRSRALKRPAAAAPITRAGGGLSPFSRRNHASRSTGGADEIAAAHPGDASWAAAG</sequence>
<proteinExistence type="predicted"/>
<evidence type="ECO:0000313" key="2">
    <source>
        <dbReference type="EMBL" id="MPC80075.1"/>
    </source>
</evidence>
<keyword evidence="3" id="KW-1185">Reference proteome</keyword>
<feature type="region of interest" description="Disordered" evidence="1">
    <location>
        <begin position="29"/>
        <end position="92"/>
    </location>
</feature>
<gene>
    <name evidence="2" type="ORF">E2C01_074640</name>
</gene>
<name>A0A5B7ID08_PORTR</name>
<evidence type="ECO:0000256" key="1">
    <source>
        <dbReference type="SAM" id="MobiDB-lite"/>
    </source>
</evidence>
<comment type="caution">
    <text evidence="2">The sequence shown here is derived from an EMBL/GenBank/DDBJ whole genome shotgun (WGS) entry which is preliminary data.</text>
</comment>